<gene>
    <name evidence="1" type="ORF">C2G38_2164445</name>
</gene>
<evidence type="ECO:0000313" key="1">
    <source>
        <dbReference type="EMBL" id="RIB26062.1"/>
    </source>
</evidence>
<dbReference type="EMBL" id="QKWP01000151">
    <property type="protein sequence ID" value="RIB26062.1"/>
    <property type="molecule type" value="Genomic_DNA"/>
</dbReference>
<dbReference type="Proteomes" id="UP000266673">
    <property type="component" value="Unassembled WGS sequence"/>
</dbReference>
<name>A0A397VWC2_9GLOM</name>
<dbReference type="AlphaFoldDB" id="A0A397VWC2"/>
<keyword evidence="2" id="KW-1185">Reference proteome</keyword>
<protein>
    <submittedName>
        <fullName evidence="1">Uncharacterized protein</fullName>
    </submittedName>
</protein>
<proteinExistence type="predicted"/>
<sequence length="116" mass="13337">MSRRTHLILVDTFNKNILETFSNLEADKVDTKKKIPKELLMNLKESLKTEPNRVNTIELNLQITEVNNSSANIDNIKKLNEVGYCNQQVVKSKTDSPVKNKLNRINIKKGNIFNLK</sequence>
<accession>A0A397VWC2</accession>
<organism evidence="1 2">
    <name type="scientific">Gigaspora rosea</name>
    <dbReference type="NCBI Taxonomy" id="44941"/>
    <lineage>
        <taxon>Eukaryota</taxon>
        <taxon>Fungi</taxon>
        <taxon>Fungi incertae sedis</taxon>
        <taxon>Mucoromycota</taxon>
        <taxon>Glomeromycotina</taxon>
        <taxon>Glomeromycetes</taxon>
        <taxon>Diversisporales</taxon>
        <taxon>Gigasporaceae</taxon>
        <taxon>Gigaspora</taxon>
    </lineage>
</organism>
<reference evidence="1 2" key="1">
    <citation type="submission" date="2018-06" db="EMBL/GenBank/DDBJ databases">
        <title>Comparative genomics reveals the genomic features of Rhizophagus irregularis, R. cerebriforme, R. diaphanum and Gigaspora rosea, and their symbiotic lifestyle signature.</title>
        <authorList>
            <person name="Morin E."/>
            <person name="San Clemente H."/>
            <person name="Chen E.C.H."/>
            <person name="De La Providencia I."/>
            <person name="Hainaut M."/>
            <person name="Kuo A."/>
            <person name="Kohler A."/>
            <person name="Murat C."/>
            <person name="Tang N."/>
            <person name="Roy S."/>
            <person name="Loubradou J."/>
            <person name="Henrissat B."/>
            <person name="Grigoriev I.V."/>
            <person name="Corradi N."/>
            <person name="Roux C."/>
            <person name="Martin F.M."/>
        </authorList>
    </citation>
    <scope>NUCLEOTIDE SEQUENCE [LARGE SCALE GENOMIC DNA]</scope>
    <source>
        <strain evidence="1 2">DAOM 194757</strain>
    </source>
</reference>
<comment type="caution">
    <text evidence="1">The sequence shown here is derived from an EMBL/GenBank/DDBJ whole genome shotgun (WGS) entry which is preliminary data.</text>
</comment>
<evidence type="ECO:0000313" key="2">
    <source>
        <dbReference type="Proteomes" id="UP000266673"/>
    </source>
</evidence>